<feature type="region of interest" description="Disordered" evidence="1">
    <location>
        <begin position="40"/>
        <end position="65"/>
    </location>
</feature>
<feature type="compositionally biased region" description="Basic and acidic residues" evidence="1">
    <location>
        <begin position="40"/>
        <end position="54"/>
    </location>
</feature>
<dbReference type="EMBL" id="UYJE01001058">
    <property type="protein sequence ID" value="VDH98810.1"/>
    <property type="molecule type" value="Genomic_DNA"/>
</dbReference>
<evidence type="ECO:0000313" key="2">
    <source>
        <dbReference type="EMBL" id="VDH98810.1"/>
    </source>
</evidence>
<organism evidence="2 3">
    <name type="scientific">Mytilus galloprovincialis</name>
    <name type="common">Mediterranean mussel</name>
    <dbReference type="NCBI Taxonomy" id="29158"/>
    <lineage>
        <taxon>Eukaryota</taxon>
        <taxon>Metazoa</taxon>
        <taxon>Spiralia</taxon>
        <taxon>Lophotrochozoa</taxon>
        <taxon>Mollusca</taxon>
        <taxon>Bivalvia</taxon>
        <taxon>Autobranchia</taxon>
        <taxon>Pteriomorphia</taxon>
        <taxon>Mytilida</taxon>
        <taxon>Mytiloidea</taxon>
        <taxon>Mytilidae</taxon>
        <taxon>Mytilinae</taxon>
        <taxon>Mytilus</taxon>
    </lineage>
</organism>
<name>A0A8B6C2Y5_MYTGA</name>
<keyword evidence="3" id="KW-1185">Reference proteome</keyword>
<protein>
    <submittedName>
        <fullName evidence="2">Uncharacterized protein</fullName>
    </submittedName>
</protein>
<gene>
    <name evidence="2" type="ORF">MGAL_10B058998</name>
</gene>
<sequence>MEKKIKSFTYISKDGTILRDHIGRIEKVKSAASKIIDEVKNKTSRKDISKKNETNEEDIDDSSTEEISKTIYKNFEEGPISSNRKRTFCSEKSAVDHLGCYTQAITDITLQEDAGLNLAQSDTKDKSAKTDIRGKSFREDNLKYNVGTHGFVLGNSGFGTNLLGLRTETKAEAETRLHGDASMELTNSYINESTAITDKKGNTSHKNQSQKIAGARGHIVGIAGIKTNVLGCKIEPEADTRLYGDAKMIAAHSSINTSTSKTDHKGNTFDKDRENNTSRAQGRAVGKAELKANVLGCKIEAEAETRLLGDAKMDITHTYINKSTLKNDNKGNIFNRDQVKSTSRAQGHAVGKAELKAMSCLQNRKKAETRLHVTLK</sequence>
<evidence type="ECO:0000256" key="1">
    <source>
        <dbReference type="SAM" id="MobiDB-lite"/>
    </source>
</evidence>
<accession>A0A8B6C2Y5</accession>
<dbReference type="Proteomes" id="UP000596742">
    <property type="component" value="Unassembled WGS sequence"/>
</dbReference>
<proteinExistence type="predicted"/>
<dbReference type="AlphaFoldDB" id="A0A8B6C2Y5"/>
<comment type="caution">
    <text evidence="2">The sequence shown here is derived from an EMBL/GenBank/DDBJ whole genome shotgun (WGS) entry which is preliminary data.</text>
</comment>
<feature type="compositionally biased region" description="Acidic residues" evidence="1">
    <location>
        <begin position="55"/>
        <end position="64"/>
    </location>
</feature>
<reference evidence="2" key="1">
    <citation type="submission" date="2018-11" db="EMBL/GenBank/DDBJ databases">
        <authorList>
            <person name="Alioto T."/>
            <person name="Alioto T."/>
        </authorList>
    </citation>
    <scope>NUCLEOTIDE SEQUENCE</scope>
</reference>
<feature type="compositionally biased region" description="Basic and acidic residues" evidence="1">
    <location>
        <begin position="261"/>
        <end position="276"/>
    </location>
</feature>
<feature type="region of interest" description="Disordered" evidence="1">
    <location>
        <begin position="257"/>
        <end position="281"/>
    </location>
</feature>
<evidence type="ECO:0000313" key="3">
    <source>
        <dbReference type="Proteomes" id="UP000596742"/>
    </source>
</evidence>